<organism evidence="1 2">
    <name type="scientific">Anaerotruncus colihominis</name>
    <dbReference type="NCBI Taxonomy" id="169435"/>
    <lineage>
        <taxon>Bacteria</taxon>
        <taxon>Bacillati</taxon>
        <taxon>Bacillota</taxon>
        <taxon>Clostridia</taxon>
        <taxon>Eubacteriales</taxon>
        <taxon>Oscillospiraceae</taxon>
        <taxon>Anaerotruncus</taxon>
    </lineage>
</organism>
<dbReference type="AlphaFoldDB" id="A0A3E3IR68"/>
<sequence>MKGVHQMAPVSAKGFDRVGGLMAFIEPAHGPQCFAVAPRVSQVLDQIIRKTAPFSALLL</sequence>
<name>A0A3E3IR68_9FIRM</name>
<comment type="caution">
    <text evidence="1">The sequence shown here is derived from an EMBL/GenBank/DDBJ whole genome shotgun (WGS) entry which is preliminary data.</text>
</comment>
<accession>A0A3E3IR68</accession>
<dbReference type="EMBL" id="QVME01000001">
    <property type="protein sequence ID" value="RGE69566.1"/>
    <property type="molecule type" value="Genomic_DNA"/>
</dbReference>
<reference evidence="1 2" key="1">
    <citation type="submission" date="2018-08" db="EMBL/GenBank/DDBJ databases">
        <title>A genome reference for cultivated species of the human gut microbiota.</title>
        <authorList>
            <person name="Zou Y."/>
            <person name="Xue W."/>
            <person name="Luo G."/>
        </authorList>
    </citation>
    <scope>NUCLEOTIDE SEQUENCE [LARGE SCALE GENOMIC DNA]</scope>
    <source>
        <strain evidence="1 2">TF05-12AC</strain>
    </source>
</reference>
<evidence type="ECO:0000313" key="1">
    <source>
        <dbReference type="EMBL" id="RGE69566.1"/>
    </source>
</evidence>
<dbReference type="Proteomes" id="UP000260828">
    <property type="component" value="Unassembled WGS sequence"/>
</dbReference>
<proteinExistence type="predicted"/>
<protein>
    <submittedName>
        <fullName evidence="1">Uncharacterized protein</fullName>
    </submittedName>
</protein>
<evidence type="ECO:0000313" key="2">
    <source>
        <dbReference type="Proteomes" id="UP000260828"/>
    </source>
</evidence>
<gene>
    <name evidence="1" type="ORF">DXC40_00370</name>
</gene>